<dbReference type="RefSeq" id="WP_256396953.1">
    <property type="nucleotide sequence ID" value="NZ_JANHDL010000004.1"/>
</dbReference>
<evidence type="ECO:0000313" key="1">
    <source>
        <dbReference type="EMBL" id="MFD1570248.1"/>
    </source>
</evidence>
<comment type="caution">
    <text evidence="1">The sequence shown here is derived from an EMBL/GenBank/DDBJ whole genome shotgun (WGS) entry which is preliminary data.</text>
</comment>
<dbReference type="AlphaFoldDB" id="A0ABD6BZV3"/>
<sequence>MSTTAYNVRIEDETYTVSENSELDARYLAASRHKASDDGPEVGIGVEEFAQHATVVDDSVEAFSFDSPRVTREDLPAELQTTGDAEGSFGGVDVRSVHTEYGGVFYGILVRPEDVPAVVAAIDVEDRDRHEVPAHAPRTPIFTHTAAFASKLDMRDAATGLVLTQINFGSVPKTIPFLDLRPNATSLWSMA</sequence>
<gene>
    <name evidence="1" type="ORF">ACFR9T_06555</name>
</gene>
<proteinExistence type="predicted"/>
<accession>A0ABD6BZV3</accession>
<name>A0ABD6BZV3_9EURY</name>
<keyword evidence="2" id="KW-1185">Reference proteome</keyword>
<protein>
    <submittedName>
        <fullName evidence="1">Uncharacterized protein</fullName>
    </submittedName>
</protein>
<dbReference type="Proteomes" id="UP001597185">
    <property type="component" value="Unassembled WGS sequence"/>
</dbReference>
<organism evidence="1 2">
    <name type="scientific">Halorubrum laminariae</name>
    <dbReference type="NCBI Taxonomy" id="1433523"/>
    <lineage>
        <taxon>Archaea</taxon>
        <taxon>Methanobacteriati</taxon>
        <taxon>Methanobacteriota</taxon>
        <taxon>Stenosarchaea group</taxon>
        <taxon>Halobacteria</taxon>
        <taxon>Halobacteriales</taxon>
        <taxon>Haloferacaceae</taxon>
        <taxon>Halorubrum</taxon>
    </lineage>
</organism>
<reference evidence="1 2" key="1">
    <citation type="journal article" date="2019" name="Int. J. Syst. Evol. Microbiol.">
        <title>The Global Catalogue of Microorganisms (GCM) 10K type strain sequencing project: providing services to taxonomists for standard genome sequencing and annotation.</title>
        <authorList>
            <consortium name="The Broad Institute Genomics Platform"/>
            <consortium name="The Broad Institute Genome Sequencing Center for Infectious Disease"/>
            <person name="Wu L."/>
            <person name="Ma J."/>
        </authorList>
    </citation>
    <scope>NUCLEOTIDE SEQUENCE [LARGE SCALE GENOMIC DNA]</scope>
    <source>
        <strain evidence="1 2">CGMCC 1.12689</strain>
    </source>
</reference>
<evidence type="ECO:0000313" key="2">
    <source>
        <dbReference type="Proteomes" id="UP001597185"/>
    </source>
</evidence>
<dbReference type="EMBL" id="JBHUDB010000002">
    <property type="protein sequence ID" value="MFD1570248.1"/>
    <property type="molecule type" value="Genomic_DNA"/>
</dbReference>